<feature type="domain" description="Ig-like" evidence="14">
    <location>
        <begin position="1616"/>
        <end position="1711"/>
    </location>
</feature>
<dbReference type="PRINTS" id="PR00132">
    <property type="entry name" value="GLHYDRLASE2"/>
</dbReference>
<dbReference type="InterPro" id="IPR023230">
    <property type="entry name" value="Glyco_hydro_2_CS"/>
</dbReference>
<dbReference type="InterPro" id="IPR050347">
    <property type="entry name" value="Bact_Beta-galactosidase"/>
</dbReference>
<dbReference type="InterPro" id="IPR044060">
    <property type="entry name" value="Bacterial_rp_domain"/>
</dbReference>
<dbReference type="InterPro" id="IPR011081">
    <property type="entry name" value="Big_4"/>
</dbReference>
<dbReference type="InterPro" id="IPR038335">
    <property type="entry name" value="ACP_C_sf"/>
</dbReference>
<evidence type="ECO:0000256" key="9">
    <source>
        <dbReference type="ARBA" id="ARBA00032230"/>
    </source>
</evidence>
<dbReference type="EMBL" id="FOCG01000008">
    <property type="protein sequence ID" value="SEN18473.1"/>
    <property type="molecule type" value="Genomic_DNA"/>
</dbReference>
<evidence type="ECO:0000313" key="16">
    <source>
        <dbReference type="Proteomes" id="UP000199158"/>
    </source>
</evidence>
<dbReference type="InterPro" id="IPR013783">
    <property type="entry name" value="Ig-like_fold"/>
</dbReference>
<dbReference type="Pfam" id="PF18998">
    <property type="entry name" value="Flg_new_2"/>
    <property type="match status" value="1"/>
</dbReference>
<keyword evidence="7" id="KW-1015">Disulfide bond</keyword>
<dbReference type="Pfam" id="PF02836">
    <property type="entry name" value="Glyco_hydro_2_C"/>
    <property type="match status" value="2"/>
</dbReference>
<dbReference type="Pfam" id="PF13385">
    <property type="entry name" value="Laminin_G_3"/>
    <property type="match status" value="1"/>
</dbReference>
<dbReference type="SMART" id="SM00409">
    <property type="entry name" value="IG"/>
    <property type="match status" value="1"/>
</dbReference>
<gene>
    <name evidence="15" type="ORF">SAMN05216180_3008</name>
</gene>
<dbReference type="STRING" id="474960.SAMN05216180_3008"/>
<dbReference type="Gene3D" id="1.20.1270.150">
    <property type="entry name" value="Surface Active Protein"/>
    <property type="match status" value="2"/>
</dbReference>
<dbReference type="GO" id="GO:0005990">
    <property type="term" value="P:lactose catabolic process"/>
    <property type="evidence" value="ECO:0007669"/>
    <property type="project" value="TreeGrafter"/>
</dbReference>
<dbReference type="InterPro" id="IPR017853">
    <property type="entry name" value="GH"/>
</dbReference>
<evidence type="ECO:0000256" key="7">
    <source>
        <dbReference type="ARBA" id="ARBA00023157"/>
    </source>
</evidence>
<sequence>MKKVIQKSIHLFLAVLLAAQTSLPTFAAEFNYTEWNGNPEIFQINRETARASFIPYQDEQKALEQDKAQSVFYKSLNTNDGAQWKFHFTKDTTKRISLTDPTFANEDFNDSTWDEITVPSTWNAITDSDGNFKYDPPFYTNVTYPWNGNENINNGNAPVHFNSVGTYRTKFVLPQNWKDRETFISFEGVDSALYLYINGQKVGYSEDTFTRDEFNITPYLHEGENTLTAEVFRWSDGSWLEDQDFLRCAGIFRDVYLTSKNKVEIRDFEIVTDLDETYTDAELGVYVDIRDLGAPEELKNGLTVKAEFYDENGNKVFDSPIVKDISLSGKDVTVELKKHIDNPKKWSAEHPNLYKLLLTLSGKNGVIESTSIKVGFREVEIINKDTNNAQLLVNGKKVFLKGTNRHEIDPRLGRVMTDAMMIKDIKLFKEYNINAVRTSHYPNDPRWYELCDEYGIYVLDETNIESHGASGSIPRSDPRWLPACIDRTKNMFERDKNHASVIIWSLGNEAGSGNTFTQTAKFIKENDKSSRPTHYEGDNAKADIESNMYARLGTVESRGKNGTKPYVLCEYAHAMGTSVGNLKEYWDIIEKYPNLIGGFIWDWVDQSIITKTPQTVFTVDESANNLKAQVMGKLGAGSSSETDDKSLNGFTILPDEDSLNIDGNLTIEAMVKPENKGKDHNVIVSKGDTQFSLKHTISKDMEGGEALEFFIYNDKGGSQTASRWVSIQAPLPANWYDNWHKVAATFDGQNLNLYVDGKKVTRTSPVTSISTNSYPVAIGRDTENGSSRDFAGLIDNVHIYNRALTDTELSQNGRQPDENTVLWMNFDNNEIKKYDQEEYFAYGGDWGDTPNDGNFCQNGLVFPDRTVQPELYEVKKIYQNIDMQLSEQSKNTVAIRNEFLFTNLNKYDLLWEFKEDNKVLQHGTLTVDIEPKETEEVDIPFTKPELKDNCEYFLNLKFVLKEDDMLLKQGHEIATEQFKLNYDVKTTYSGMTDLKQINYTDDDKELQVTGTDFNLKLNKQSGEISSFNYKGTELFKKGPAPNYFRAPIDNDKGASSLRNQINAWKTAGTSRTVDSVNVDKIGNIGLKVTINGTLPTASNSLYEMVYNIYSNGMVEVKNKLEPKINSSNIIPLIGNIMTMPKGFENVTWYGRGPWENYQDRKTGYDVGVYQSTVDEQFVPYEEPSENGNKTDVRWVALTNKDGTGILANSDSLLEFSALHYTQEDLSSKIHTYMLEKQDDITLKLNYRQMGVGGDDSWGAWPHESYLLKANKIYEYSYQIKPIADFSIESAMQKSRQRFTTDSISDIKVNGKSLLGFSQSTYEYSYPVLKSLANVPVVTADKISEDIQLEITQADSLSGSAIVKITDQFNETKTYTIKFNPVDSIYASDLPWIKDVCGWNGNARDDEVDPDINGLSLWVDGNSKTFAKGIGSHANSEIVLDIEGRGFNIFEAIVGLDASRNREGSIKFKVLVDGKEKFVSDQFTPQTKNSASVKIDVSGAKLVTLIVDDCGDGNASDHGNWCDAKFTAEKAPGKYSIVIDSNVTGGKITTDKATANQGDTVQVTVTPDEGKKLVENSLKYIVGEQQTVITNNQFVMPDGNVTLKAQFADSATASVTPNIENQPAAQTVTEGNSALFSVAASAADNGTLTYQWQMLTKEQDADWADISGATDATYQIAKVALADSGKQFRCIVTNTKDSLTPATATSNTAELTVKQASETDKKIKNAVNPEDKTVKFGTEVSKLDLPDTVTVTLEDDTTAEVPVMWNTESYDGSKAGEYTFVGTLVSQAGIINSDNITANIKVIVEKQPEQPSKEALLKLLQSAKEMAKDSKYTQASRDALNKAIETAQTVADNDKATEQEIADAEKALQDAIDALVNEQEPEKPRKEALLKLIQSSKEMAKDSKYTQASRDALTKSIATAQAVADNDNAIEQEIANAQKALQAAIKALVKQGSSDKPSGGSSEPEHRKHVEPNMVSSSDLSEKLASSSKGTDISVRSDYKVATGFLNELMKSKDKSVTLNGDWYSWTFDGKNVENNMPGVIWFDTRISTESPNADAIGKLAGEADTTNLYFSYEGNLPGETVIRVQLEKYAGKPVYVYYHNPEKGRLELIQADVKADEDGWIEFSITHCSDYVVSASAVKGAVEVTKPAPAPKAEPADEPQKEQATAVNPETGGKDNTLATVETAENAEQPAVEEQTKVAVAEKVEAAAPKAEKTIAQAENSEETNNSTPVAKKEFSYPIFIGGCVLLIAAVSLTCFEFIKQKSIHK</sequence>
<dbReference type="InterPro" id="IPR008979">
    <property type="entry name" value="Galactose-bd-like_sf"/>
</dbReference>
<dbReference type="InterPro" id="IPR036156">
    <property type="entry name" value="Beta-gal/glucu_dom_sf"/>
</dbReference>
<dbReference type="PANTHER" id="PTHR46323:SF2">
    <property type="entry name" value="BETA-GALACTOSIDASE"/>
    <property type="match status" value="1"/>
</dbReference>
<dbReference type="Pfam" id="PF07532">
    <property type="entry name" value="Big_4"/>
    <property type="match status" value="1"/>
</dbReference>
<dbReference type="InterPro" id="IPR006104">
    <property type="entry name" value="Glyco_hydro_2_N"/>
</dbReference>
<evidence type="ECO:0000256" key="2">
    <source>
        <dbReference type="ARBA" id="ARBA00007401"/>
    </source>
</evidence>
<dbReference type="Proteomes" id="UP000199158">
    <property type="component" value="Unassembled WGS sequence"/>
</dbReference>
<keyword evidence="12" id="KW-0812">Transmembrane</keyword>
<dbReference type="Pfam" id="PF00703">
    <property type="entry name" value="Glyco_hydro_2"/>
    <property type="match status" value="1"/>
</dbReference>
<dbReference type="InterPro" id="IPR006103">
    <property type="entry name" value="Glyco_hydro_2_cat"/>
</dbReference>
<evidence type="ECO:0000259" key="14">
    <source>
        <dbReference type="PROSITE" id="PS50835"/>
    </source>
</evidence>
<evidence type="ECO:0000256" key="12">
    <source>
        <dbReference type="SAM" id="Phobius"/>
    </source>
</evidence>
<dbReference type="InterPro" id="IPR014718">
    <property type="entry name" value="GH-type_carb-bd"/>
</dbReference>
<dbReference type="SUPFAM" id="SSF74650">
    <property type="entry name" value="Galactose mutarotase-like"/>
    <property type="match status" value="1"/>
</dbReference>
<dbReference type="GO" id="GO:0004565">
    <property type="term" value="F:beta-galactosidase activity"/>
    <property type="evidence" value="ECO:0007669"/>
    <property type="project" value="UniProtKB-EC"/>
</dbReference>
<evidence type="ECO:0000256" key="11">
    <source>
        <dbReference type="SAM" id="MobiDB-lite"/>
    </source>
</evidence>
<feature type="compositionally biased region" description="Polar residues" evidence="11">
    <location>
        <begin position="1950"/>
        <end position="1960"/>
    </location>
</feature>
<feature type="region of interest" description="Disordered" evidence="11">
    <location>
        <begin position="2146"/>
        <end position="2176"/>
    </location>
</feature>
<evidence type="ECO:0000256" key="10">
    <source>
        <dbReference type="RuleBase" id="RU361154"/>
    </source>
</evidence>
<dbReference type="SUPFAM" id="SSF49785">
    <property type="entry name" value="Galactose-binding domain-like"/>
    <property type="match status" value="2"/>
</dbReference>
<dbReference type="InterPro" id="IPR011013">
    <property type="entry name" value="Gal_mutarotase_sf_dom"/>
</dbReference>
<dbReference type="SMART" id="SM01038">
    <property type="entry name" value="Bgal_small_N"/>
    <property type="match status" value="1"/>
</dbReference>
<dbReference type="InterPro" id="IPR006101">
    <property type="entry name" value="Glyco_hydro_2"/>
</dbReference>
<dbReference type="Gene3D" id="3.20.20.80">
    <property type="entry name" value="Glycosidases"/>
    <property type="match status" value="2"/>
</dbReference>
<dbReference type="SUPFAM" id="SSF49303">
    <property type="entry name" value="beta-Galactosidase/glucuronidase domain"/>
    <property type="match status" value="2"/>
</dbReference>
<evidence type="ECO:0000256" key="3">
    <source>
        <dbReference type="ARBA" id="ARBA00012756"/>
    </source>
</evidence>
<comment type="similarity">
    <text evidence="2 10">Belongs to the glycosyl hydrolase 2 family.</text>
</comment>
<dbReference type="SMART" id="SM00776">
    <property type="entry name" value="NPCBM"/>
    <property type="match status" value="1"/>
</dbReference>
<name>A0A1H8EG77_9FIRM</name>
<protein>
    <recommendedName>
        <fullName evidence="4 10">Beta-galactosidase</fullName>
        <ecNumber evidence="3 10">3.2.1.23</ecNumber>
    </recommendedName>
    <alternativeName>
        <fullName evidence="9 10">Lactase</fullName>
    </alternativeName>
</protein>
<dbReference type="Pfam" id="PF16353">
    <property type="entry name" value="LacZ_4"/>
    <property type="match status" value="1"/>
</dbReference>
<dbReference type="InterPro" id="IPR032312">
    <property type="entry name" value="LacZ_4"/>
</dbReference>
<dbReference type="InterPro" id="IPR023232">
    <property type="entry name" value="Glyco_hydro_2_AS"/>
</dbReference>
<dbReference type="Gene3D" id="2.60.120.1060">
    <property type="entry name" value="NPCBM/NEW2 domain"/>
    <property type="match status" value="1"/>
</dbReference>
<comment type="catalytic activity">
    <reaction evidence="1 10">
        <text>Hydrolysis of terminal non-reducing beta-D-galactose residues in beta-D-galactosides.</text>
        <dbReference type="EC" id="3.2.1.23"/>
    </reaction>
</comment>
<dbReference type="PROSITE" id="PS00719">
    <property type="entry name" value="GLYCOSYL_HYDROL_F2_1"/>
    <property type="match status" value="1"/>
</dbReference>
<dbReference type="SUPFAM" id="SSF51445">
    <property type="entry name" value="(Trans)glycosidases"/>
    <property type="match status" value="2"/>
</dbReference>
<dbReference type="PROSITE" id="PS50835">
    <property type="entry name" value="IG_LIKE"/>
    <property type="match status" value="1"/>
</dbReference>
<keyword evidence="12" id="KW-1133">Transmembrane helix</keyword>
<dbReference type="InterPro" id="IPR013222">
    <property type="entry name" value="Glyco_hyd_98_carb-bd"/>
</dbReference>
<keyword evidence="5 13" id="KW-0732">Signal</keyword>
<evidence type="ECO:0000256" key="5">
    <source>
        <dbReference type="ARBA" id="ARBA00022729"/>
    </source>
</evidence>
<proteinExistence type="inferred from homology"/>
<dbReference type="InterPro" id="IPR006558">
    <property type="entry name" value="LamG-like"/>
</dbReference>
<dbReference type="GO" id="GO:0009341">
    <property type="term" value="C:beta-galactosidase complex"/>
    <property type="evidence" value="ECO:0007669"/>
    <property type="project" value="InterPro"/>
</dbReference>
<dbReference type="Gene3D" id="2.60.120.200">
    <property type="match status" value="1"/>
</dbReference>
<keyword evidence="6 10" id="KW-0378">Hydrolase</keyword>
<keyword evidence="12" id="KW-0472">Membrane</keyword>
<dbReference type="EC" id="3.2.1.23" evidence="3 10"/>
<dbReference type="Pfam" id="PF08305">
    <property type="entry name" value="NPCBM"/>
    <property type="match status" value="1"/>
</dbReference>
<dbReference type="InterPro" id="IPR006102">
    <property type="entry name" value="Ig-like_GH2"/>
</dbReference>
<dbReference type="GO" id="GO:0030246">
    <property type="term" value="F:carbohydrate binding"/>
    <property type="evidence" value="ECO:0007669"/>
    <property type="project" value="InterPro"/>
</dbReference>
<feature type="region of interest" description="Disordered" evidence="11">
    <location>
        <begin position="1948"/>
        <end position="1988"/>
    </location>
</feature>
<dbReference type="Gene3D" id="2.60.120.260">
    <property type="entry name" value="Galactose-binding domain-like"/>
    <property type="match status" value="1"/>
</dbReference>
<evidence type="ECO:0000256" key="13">
    <source>
        <dbReference type="SAM" id="SignalP"/>
    </source>
</evidence>
<dbReference type="PANTHER" id="PTHR46323">
    <property type="entry name" value="BETA-GALACTOSIDASE"/>
    <property type="match status" value="1"/>
</dbReference>
<evidence type="ECO:0000256" key="6">
    <source>
        <dbReference type="ARBA" id="ARBA00022801"/>
    </source>
</evidence>
<accession>A0A1H8EG77</accession>
<dbReference type="OrthoDB" id="9762066at2"/>
<dbReference type="InterPro" id="IPR013320">
    <property type="entry name" value="ConA-like_dom_sf"/>
</dbReference>
<keyword evidence="8 10" id="KW-0326">Glycosidase</keyword>
<feature type="transmembrane region" description="Helical" evidence="12">
    <location>
        <begin position="2235"/>
        <end position="2259"/>
    </location>
</feature>
<dbReference type="Pfam" id="PF02929">
    <property type="entry name" value="Bgal_small_N"/>
    <property type="match status" value="1"/>
</dbReference>
<evidence type="ECO:0000313" key="15">
    <source>
        <dbReference type="EMBL" id="SEN18473.1"/>
    </source>
</evidence>
<dbReference type="Pfam" id="PF02837">
    <property type="entry name" value="Glyco_hydro_2_N"/>
    <property type="match status" value="1"/>
</dbReference>
<dbReference type="RefSeq" id="WP_092756679.1">
    <property type="nucleotide sequence ID" value="NZ_FOCG01000008.1"/>
</dbReference>
<reference evidence="15 16" key="1">
    <citation type="submission" date="2016-10" db="EMBL/GenBank/DDBJ databases">
        <authorList>
            <person name="de Groot N.N."/>
        </authorList>
    </citation>
    <scope>NUCLEOTIDE SEQUENCE [LARGE SCALE GENOMIC DNA]</scope>
    <source>
        <strain evidence="15 16">CGMCC 1.5070</strain>
    </source>
</reference>
<feature type="signal peptide" evidence="13">
    <location>
        <begin position="1"/>
        <end position="27"/>
    </location>
</feature>
<dbReference type="InterPro" id="IPR038637">
    <property type="entry name" value="NPCBM_sf"/>
</dbReference>
<dbReference type="SUPFAM" id="SSF49899">
    <property type="entry name" value="Concanavalin A-like lectins/glucanases"/>
    <property type="match status" value="1"/>
</dbReference>
<dbReference type="InterPro" id="IPR003599">
    <property type="entry name" value="Ig_sub"/>
</dbReference>
<dbReference type="PROSITE" id="PS00608">
    <property type="entry name" value="GLYCOSYL_HYDROL_F2_2"/>
    <property type="match status" value="1"/>
</dbReference>
<keyword evidence="16" id="KW-1185">Reference proteome</keyword>
<dbReference type="InterPro" id="IPR004199">
    <property type="entry name" value="B-gal_small/dom_5"/>
</dbReference>
<dbReference type="SMART" id="SM00560">
    <property type="entry name" value="LamGL"/>
    <property type="match status" value="1"/>
</dbReference>
<evidence type="ECO:0000256" key="1">
    <source>
        <dbReference type="ARBA" id="ARBA00001412"/>
    </source>
</evidence>
<evidence type="ECO:0000256" key="8">
    <source>
        <dbReference type="ARBA" id="ARBA00023295"/>
    </source>
</evidence>
<feature type="chain" id="PRO_5011680280" description="Beta-galactosidase" evidence="13">
    <location>
        <begin position="28"/>
        <end position="2266"/>
    </location>
</feature>
<dbReference type="Gene3D" id="2.70.98.10">
    <property type="match status" value="1"/>
</dbReference>
<dbReference type="InterPro" id="IPR007110">
    <property type="entry name" value="Ig-like_dom"/>
</dbReference>
<dbReference type="Gene3D" id="2.60.40.10">
    <property type="entry name" value="Immunoglobulins"/>
    <property type="match status" value="3"/>
</dbReference>
<feature type="compositionally biased region" description="Low complexity" evidence="11">
    <location>
        <begin position="1975"/>
        <end position="1988"/>
    </location>
</feature>
<evidence type="ECO:0000256" key="4">
    <source>
        <dbReference type="ARBA" id="ARBA00013303"/>
    </source>
</evidence>
<organism evidence="15 16">
    <name type="scientific">Hydrogenoanaerobacterium saccharovorans</name>
    <dbReference type="NCBI Taxonomy" id="474960"/>
    <lineage>
        <taxon>Bacteria</taxon>
        <taxon>Bacillati</taxon>
        <taxon>Bacillota</taxon>
        <taxon>Clostridia</taxon>
        <taxon>Eubacteriales</taxon>
        <taxon>Oscillospiraceae</taxon>
        <taxon>Hydrogenoanaerobacterium</taxon>
    </lineage>
</organism>